<dbReference type="AlphaFoldDB" id="A0A9D1XJL4"/>
<proteinExistence type="predicted"/>
<feature type="transmembrane region" description="Helical" evidence="1">
    <location>
        <begin position="21"/>
        <end position="50"/>
    </location>
</feature>
<gene>
    <name evidence="2" type="ORF">H9980_02030</name>
</gene>
<protein>
    <submittedName>
        <fullName evidence="2">Uncharacterized protein</fullName>
    </submittedName>
</protein>
<keyword evidence="1" id="KW-1133">Transmembrane helix</keyword>
<reference evidence="2" key="2">
    <citation type="submission" date="2021-04" db="EMBL/GenBank/DDBJ databases">
        <authorList>
            <person name="Gilroy R."/>
        </authorList>
    </citation>
    <scope>NUCLEOTIDE SEQUENCE</scope>
    <source>
        <strain evidence="2">ChiGjej1B1-14440</strain>
    </source>
</reference>
<name>A0A9D1XJL4_9FIRM</name>
<accession>A0A9D1XJL4</accession>
<evidence type="ECO:0000313" key="2">
    <source>
        <dbReference type="EMBL" id="HIX80733.1"/>
    </source>
</evidence>
<dbReference type="Pfam" id="PF19700">
    <property type="entry name" value="DUF6198"/>
    <property type="match status" value="1"/>
</dbReference>
<keyword evidence="1" id="KW-0472">Membrane</keyword>
<keyword evidence="1" id="KW-0812">Transmembrane</keyword>
<dbReference type="InterPro" id="IPR038750">
    <property type="entry name" value="YczE/YyaS-like"/>
</dbReference>
<dbReference type="Proteomes" id="UP000886724">
    <property type="component" value="Unassembled WGS sequence"/>
</dbReference>
<sequence>MKVVAQKYQISIKIFKTCFDYSFLIISFVMSYALFGKLVGIGIGTVIMAFCNGAMIEQFQKIIDQYFVCIPYFQKLETYLEGGI</sequence>
<evidence type="ECO:0000256" key="1">
    <source>
        <dbReference type="SAM" id="Phobius"/>
    </source>
</evidence>
<dbReference type="EMBL" id="DXET01000052">
    <property type="protein sequence ID" value="HIX80733.1"/>
    <property type="molecule type" value="Genomic_DNA"/>
</dbReference>
<evidence type="ECO:0000313" key="3">
    <source>
        <dbReference type="Proteomes" id="UP000886724"/>
    </source>
</evidence>
<reference evidence="2" key="1">
    <citation type="journal article" date="2021" name="PeerJ">
        <title>Extensive microbial diversity within the chicken gut microbiome revealed by metagenomics and culture.</title>
        <authorList>
            <person name="Gilroy R."/>
            <person name="Ravi A."/>
            <person name="Getino M."/>
            <person name="Pursley I."/>
            <person name="Horton D.L."/>
            <person name="Alikhan N.F."/>
            <person name="Baker D."/>
            <person name="Gharbi K."/>
            <person name="Hall N."/>
            <person name="Watson M."/>
            <person name="Adriaenssens E.M."/>
            <person name="Foster-Nyarko E."/>
            <person name="Jarju S."/>
            <person name="Secka A."/>
            <person name="Antonio M."/>
            <person name="Oren A."/>
            <person name="Chaudhuri R.R."/>
            <person name="La Ragione R."/>
            <person name="Hildebrand F."/>
            <person name="Pallen M.J."/>
        </authorList>
    </citation>
    <scope>NUCLEOTIDE SEQUENCE</scope>
    <source>
        <strain evidence="2">ChiGjej1B1-14440</strain>
    </source>
</reference>
<comment type="caution">
    <text evidence="2">The sequence shown here is derived from an EMBL/GenBank/DDBJ whole genome shotgun (WGS) entry which is preliminary data.</text>
</comment>
<organism evidence="2 3">
    <name type="scientific">Candidatus Erysipelatoclostridium merdavium</name>
    <dbReference type="NCBI Taxonomy" id="2838566"/>
    <lineage>
        <taxon>Bacteria</taxon>
        <taxon>Bacillati</taxon>
        <taxon>Bacillota</taxon>
        <taxon>Erysipelotrichia</taxon>
        <taxon>Erysipelotrichales</taxon>
        <taxon>Erysipelotrichales incertae sedis</taxon>
    </lineage>
</organism>